<accession>A0A6A7Y0W7</accession>
<keyword evidence="1" id="KW-0732">Signal</keyword>
<name>A0A6A7Y0W7_9HYPH</name>
<protein>
    <recommendedName>
        <fullName evidence="4">TIGR03067 domain-containing protein</fullName>
    </recommendedName>
</protein>
<feature type="signal peptide" evidence="1">
    <location>
        <begin position="1"/>
        <end position="24"/>
    </location>
</feature>
<dbReference type="RefSeq" id="WP_153479441.1">
    <property type="nucleotide sequence ID" value="NZ_VWNA01000001.1"/>
</dbReference>
<evidence type="ECO:0000313" key="3">
    <source>
        <dbReference type="Proteomes" id="UP000332515"/>
    </source>
</evidence>
<dbReference type="AlphaFoldDB" id="A0A6A7Y0W7"/>
<comment type="caution">
    <text evidence="2">The sequence shown here is derived from an EMBL/GenBank/DDBJ whole genome shotgun (WGS) entry which is preliminary data.</text>
</comment>
<feature type="chain" id="PRO_5025466675" description="TIGR03067 domain-containing protein" evidence="1">
    <location>
        <begin position="25"/>
        <end position="147"/>
    </location>
</feature>
<reference evidence="2 3" key="1">
    <citation type="submission" date="2019-09" db="EMBL/GenBank/DDBJ databases">
        <title>Segnochrobactrum spirostomi gen. nov., sp. nov., isolated from the ciliate Spirostomum cf. yagiui and description of a novel family, Segnochrobactraceae fam. nov. within the order Rhizobiales of the class Alphaproteobacteria.</title>
        <authorList>
            <person name="Akter S."/>
            <person name="Shazib S.U.A."/>
            <person name="Shin M.K."/>
        </authorList>
    </citation>
    <scope>NUCLEOTIDE SEQUENCE [LARGE SCALE GENOMIC DNA]</scope>
    <source>
        <strain evidence="2 3">Sp-1</strain>
    </source>
</reference>
<dbReference type="EMBL" id="VWNA01000001">
    <property type="protein sequence ID" value="MQT12128.1"/>
    <property type="molecule type" value="Genomic_DNA"/>
</dbReference>
<organism evidence="2 3">
    <name type="scientific">Segnochrobactrum spirostomi</name>
    <dbReference type="NCBI Taxonomy" id="2608987"/>
    <lineage>
        <taxon>Bacteria</taxon>
        <taxon>Pseudomonadati</taxon>
        <taxon>Pseudomonadota</taxon>
        <taxon>Alphaproteobacteria</taxon>
        <taxon>Hyphomicrobiales</taxon>
        <taxon>Segnochrobactraceae</taxon>
        <taxon>Segnochrobactrum</taxon>
    </lineage>
</organism>
<evidence type="ECO:0000256" key="1">
    <source>
        <dbReference type="SAM" id="SignalP"/>
    </source>
</evidence>
<evidence type="ECO:0008006" key="4">
    <source>
        <dbReference type="Google" id="ProtNLM"/>
    </source>
</evidence>
<keyword evidence="3" id="KW-1185">Reference proteome</keyword>
<dbReference type="Proteomes" id="UP000332515">
    <property type="component" value="Unassembled WGS sequence"/>
</dbReference>
<sequence>MRLATSAVAVLVTALAVAGTPAAAKDTSRKSAWPNLIGTWVGKSRAIVTTNTGHYGNAGTGDEPRFASAELVIEITKEDQGRYIGTITSPGDTEVKLMVVGSDRKTLRTTDKDGTSVGSILGPNAFELCYAQNNPSTVSCVTFHRRR</sequence>
<evidence type="ECO:0000313" key="2">
    <source>
        <dbReference type="EMBL" id="MQT12128.1"/>
    </source>
</evidence>
<gene>
    <name evidence="2" type="ORF">F0357_05505</name>
</gene>
<proteinExistence type="predicted"/>